<dbReference type="Pfam" id="PF03956">
    <property type="entry name" value="Lys_export"/>
    <property type="match status" value="1"/>
</dbReference>
<dbReference type="GO" id="GO:0015661">
    <property type="term" value="F:L-lysine efflux transmembrane transporter activity"/>
    <property type="evidence" value="ECO:0007669"/>
    <property type="project" value="InterPro"/>
</dbReference>
<dbReference type="Proteomes" id="UP000244925">
    <property type="component" value="Unassembled WGS sequence"/>
</dbReference>
<dbReference type="GO" id="GO:0005886">
    <property type="term" value="C:plasma membrane"/>
    <property type="evidence" value="ECO:0007669"/>
    <property type="project" value="TreeGrafter"/>
</dbReference>
<comment type="caution">
    <text evidence="2">The sequence shown here is derived from an EMBL/GenBank/DDBJ whole genome shotgun (WGS) entry which is preliminary data.</text>
</comment>
<dbReference type="PANTHER" id="PTHR35804:SF1">
    <property type="entry name" value="LYSINE EXPORTER LYSO"/>
    <property type="match status" value="1"/>
</dbReference>
<keyword evidence="1" id="KW-0812">Transmembrane</keyword>
<organism evidence="2 3">
    <name type="scientific">Paramuribaculum intestinale</name>
    <dbReference type="NCBI Taxonomy" id="2094151"/>
    <lineage>
        <taxon>Bacteria</taxon>
        <taxon>Pseudomonadati</taxon>
        <taxon>Bacteroidota</taxon>
        <taxon>Bacteroidia</taxon>
        <taxon>Bacteroidales</taxon>
        <taxon>Muribaculaceae</taxon>
        <taxon>Paramuribaculum</taxon>
    </lineage>
</organism>
<gene>
    <name evidence="2" type="ORF">C5O25_06065</name>
</gene>
<dbReference type="GeneID" id="93424115"/>
<reference evidence="3" key="1">
    <citation type="submission" date="2018-02" db="EMBL/GenBank/DDBJ databases">
        <authorList>
            <person name="Clavel T."/>
            <person name="Strowig T."/>
        </authorList>
    </citation>
    <scope>NUCLEOTIDE SEQUENCE [LARGE SCALE GENOMIC DNA]</scope>
    <source>
        <strain evidence="3">DSM 100764</strain>
    </source>
</reference>
<dbReference type="EMBL" id="PUBV01000009">
    <property type="protein sequence ID" value="PWB07923.1"/>
    <property type="molecule type" value="Genomic_DNA"/>
</dbReference>
<feature type="transmembrane region" description="Helical" evidence="1">
    <location>
        <begin position="64"/>
        <end position="85"/>
    </location>
</feature>
<accession>A0A2V1IXV3</accession>
<protein>
    <submittedName>
        <fullName evidence="2">Lysine exporter LysO family protein</fullName>
    </submittedName>
</protein>
<proteinExistence type="predicted"/>
<keyword evidence="1" id="KW-1133">Transmembrane helix</keyword>
<sequence length="206" mass="22157">MKGSIIVLLCFIAGWITGSLTGVIDGFHSLSIWLLYFLMFQVGLGIGTNPDLGRMLRSLRMTDVLLPVATMCGTLIFTAVGSFFISRWNMAECLAVNSACGYYSLSSILVSQLKEPSLGVAIATQLGTVALLANIFRELTTLVGAPLIRRWLGPEAVISSAGVTSVDVCLPAIRRWCGPSYIPSAIIHGVLIDISTPFFISFFCSI</sequence>
<evidence type="ECO:0000313" key="2">
    <source>
        <dbReference type="EMBL" id="PWB07923.1"/>
    </source>
</evidence>
<evidence type="ECO:0000313" key="3">
    <source>
        <dbReference type="Proteomes" id="UP000244925"/>
    </source>
</evidence>
<evidence type="ECO:0000256" key="1">
    <source>
        <dbReference type="SAM" id="Phobius"/>
    </source>
</evidence>
<keyword evidence="1" id="KW-0472">Membrane</keyword>
<dbReference type="AlphaFoldDB" id="A0A2V1IXV3"/>
<dbReference type="RefSeq" id="WP_107035840.1">
    <property type="nucleotide sequence ID" value="NZ_CAOLHR010000003.1"/>
</dbReference>
<keyword evidence="3" id="KW-1185">Reference proteome</keyword>
<dbReference type="PANTHER" id="PTHR35804">
    <property type="entry name" value="LYSINE EXPORTER LYSO"/>
    <property type="match status" value="1"/>
</dbReference>
<feature type="transmembrane region" description="Helical" evidence="1">
    <location>
        <begin position="31"/>
        <end position="52"/>
    </location>
</feature>
<dbReference type="InterPro" id="IPR005642">
    <property type="entry name" value="LysO"/>
</dbReference>
<name>A0A2V1IXV3_9BACT</name>